<dbReference type="EMBL" id="MT142099">
    <property type="protein sequence ID" value="QJA74454.1"/>
    <property type="molecule type" value="Genomic_DNA"/>
</dbReference>
<dbReference type="EMBL" id="MT141449">
    <property type="protein sequence ID" value="QJA61670.1"/>
    <property type="molecule type" value="Genomic_DNA"/>
</dbReference>
<gene>
    <name evidence="2" type="ORF">MM415A01998_0010</name>
    <name evidence="1" type="ORF">MM415B00899_0002</name>
</gene>
<accession>A0A6M3JX18</accession>
<evidence type="ECO:0000313" key="1">
    <source>
        <dbReference type="EMBL" id="QJA61670.1"/>
    </source>
</evidence>
<protein>
    <submittedName>
        <fullName evidence="2">Uncharacterized protein</fullName>
    </submittedName>
</protein>
<evidence type="ECO:0000313" key="2">
    <source>
        <dbReference type="EMBL" id="QJA74454.1"/>
    </source>
</evidence>
<organism evidence="2">
    <name type="scientific">viral metagenome</name>
    <dbReference type="NCBI Taxonomy" id="1070528"/>
    <lineage>
        <taxon>unclassified sequences</taxon>
        <taxon>metagenomes</taxon>
        <taxon>organismal metagenomes</taxon>
    </lineage>
</organism>
<sequence length="167" mass="18602">MSNYIIDPINDTAYYTEVRDLLGITDDDITDNTLKSDIFLGAAERAICKIYVPNWQSVMTGSDQIAADALRSCVIIRVALNILNMPASQNLILDQVRLIDIILTAKKQTFDQLRNALQTILEQQLSFVGVTHAGDGWPDRTLVGKSDSISVFDYYVDTNGEIQKEVS</sequence>
<proteinExistence type="predicted"/>
<name>A0A6M3JX18_9ZZZZ</name>
<dbReference type="AlphaFoldDB" id="A0A6M3JX18"/>
<reference evidence="2" key="1">
    <citation type="submission" date="2020-03" db="EMBL/GenBank/DDBJ databases">
        <title>The deep terrestrial virosphere.</title>
        <authorList>
            <person name="Holmfeldt K."/>
            <person name="Nilsson E."/>
            <person name="Simone D."/>
            <person name="Lopez-Fernandez M."/>
            <person name="Wu X."/>
            <person name="de Brujin I."/>
            <person name="Lundin D."/>
            <person name="Andersson A."/>
            <person name="Bertilsson S."/>
            <person name="Dopson M."/>
        </authorList>
    </citation>
    <scope>NUCLEOTIDE SEQUENCE</scope>
    <source>
        <strain evidence="2">MM415A01998</strain>
        <strain evidence="1">MM415B00899</strain>
    </source>
</reference>